<organism evidence="1">
    <name type="scientific">marine sediment metagenome</name>
    <dbReference type="NCBI Taxonomy" id="412755"/>
    <lineage>
        <taxon>unclassified sequences</taxon>
        <taxon>metagenomes</taxon>
        <taxon>ecological metagenomes</taxon>
    </lineage>
</organism>
<accession>A0A0F9P056</accession>
<dbReference type="AlphaFoldDB" id="A0A0F9P056"/>
<protein>
    <submittedName>
        <fullName evidence="1">Uncharacterized protein</fullName>
    </submittedName>
</protein>
<proteinExistence type="predicted"/>
<reference evidence="1" key="1">
    <citation type="journal article" date="2015" name="Nature">
        <title>Complex archaea that bridge the gap between prokaryotes and eukaryotes.</title>
        <authorList>
            <person name="Spang A."/>
            <person name="Saw J.H."/>
            <person name="Jorgensen S.L."/>
            <person name="Zaremba-Niedzwiedzka K."/>
            <person name="Martijn J."/>
            <person name="Lind A.E."/>
            <person name="van Eijk R."/>
            <person name="Schleper C."/>
            <person name="Guy L."/>
            <person name="Ettema T.J."/>
        </authorList>
    </citation>
    <scope>NUCLEOTIDE SEQUENCE</scope>
</reference>
<evidence type="ECO:0000313" key="1">
    <source>
        <dbReference type="EMBL" id="KKN25165.1"/>
    </source>
</evidence>
<gene>
    <name evidence="1" type="ORF">LCGC14_0887480</name>
</gene>
<sequence length="82" mass="9748">MISQPLKNTHLIIPHSEEEEVIIFHDIIIPFSQFGNSKPEKSASIYYGNERIIFKERHAEYQNLLINEFSKALREFRDVMKK</sequence>
<dbReference type="EMBL" id="LAZR01002823">
    <property type="protein sequence ID" value="KKN25165.1"/>
    <property type="molecule type" value="Genomic_DNA"/>
</dbReference>
<comment type="caution">
    <text evidence="1">The sequence shown here is derived from an EMBL/GenBank/DDBJ whole genome shotgun (WGS) entry which is preliminary data.</text>
</comment>
<name>A0A0F9P056_9ZZZZ</name>